<dbReference type="Proteomes" id="UP000008810">
    <property type="component" value="Chromosome 3"/>
</dbReference>
<dbReference type="Gramene" id="PNT66326">
    <property type="protein sequence ID" value="PNT66326"/>
    <property type="gene ID" value="BRADI_3g10170v3"/>
</dbReference>
<dbReference type="InterPro" id="IPR040299">
    <property type="entry name" value="RF2K-like"/>
</dbReference>
<keyword evidence="2" id="KW-0472">Membrane</keyword>
<dbReference type="PANTHER" id="PTHR34938">
    <property type="entry name" value="PROTEIN FERTILITY RESTORER RF2, MITOCHONDRIAL"/>
    <property type="match status" value="1"/>
</dbReference>
<dbReference type="GO" id="GO:0010027">
    <property type="term" value="P:thylakoid membrane organization"/>
    <property type="evidence" value="ECO:0000318"/>
    <property type="project" value="GO_Central"/>
</dbReference>
<proteinExistence type="predicted"/>
<evidence type="ECO:0000313" key="4">
    <source>
        <dbReference type="EnsemblPlants" id="PNT66326"/>
    </source>
</evidence>
<reference evidence="3 4" key="1">
    <citation type="journal article" date="2010" name="Nature">
        <title>Genome sequencing and analysis of the model grass Brachypodium distachyon.</title>
        <authorList>
            <consortium name="International Brachypodium Initiative"/>
        </authorList>
    </citation>
    <scope>NUCLEOTIDE SEQUENCE [LARGE SCALE GENOMIC DNA]</scope>
    <source>
        <strain evidence="3 4">Bd21</strain>
    </source>
</reference>
<dbReference type="AlphaFoldDB" id="A0A2K2CWB7"/>
<dbReference type="EMBL" id="CM000882">
    <property type="protein sequence ID" value="PNT66326.1"/>
    <property type="molecule type" value="Genomic_DNA"/>
</dbReference>
<evidence type="ECO:0000256" key="2">
    <source>
        <dbReference type="SAM" id="Phobius"/>
    </source>
</evidence>
<evidence type="ECO:0000313" key="5">
    <source>
        <dbReference type="Proteomes" id="UP000008810"/>
    </source>
</evidence>
<feature type="region of interest" description="Disordered" evidence="1">
    <location>
        <begin position="179"/>
        <end position="231"/>
    </location>
</feature>
<gene>
    <name evidence="3" type="ORF">BRADI_3g10170v3</name>
</gene>
<dbReference type="EnsemblPlants" id="PNT66326">
    <property type="protein sequence ID" value="PNT66326"/>
    <property type="gene ID" value="BRADI_3g10170v3"/>
</dbReference>
<dbReference type="InParanoid" id="A0A2K2CWB7"/>
<organism evidence="3">
    <name type="scientific">Brachypodium distachyon</name>
    <name type="common">Purple false brome</name>
    <name type="synonym">Trachynia distachya</name>
    <dbReference type="NCBI Taxonomy" id="15368"/>
    <lineage>
        <taxon>Eukaryota</taxon>
        <taxon>Viridiplantae</taxon>
        <taxon>Streptophyta</taxon>
        <taxon>Embryophyta</taxon>
        <taxon>Tracheophyta</taxon>
        <taxon>Spermatophyta</taxon>
        <taxon>Magnoliopsida</taxon>
        <taxon>Liliopsida</taxon>
        <taxon>Poales</taxon>
        <taxon>Poaceae</taxon>
        <taxon>BOP clade</taxon>
        <taxon>Pooideae</taxon>
        <taxon>Stipodae</taxon>
        <taxon>Brachypodieae</taxon>
        <taxon>Brachypodium</taxon>
    </lineage>
</organism>
<keyword evidence="5" id="KW-1185">Reference proteome</keyword>
<dbReference type="STRING" id="15368.A0A2K2CWB7"/>
<evidence type="ECO:0000313" key="3">
    <source>
        <dbReference type="EMBL" id="PNT66326.1"/>
    </source>
</evidence>
<sequence length="287" mass="30193">MADRNRADAMALWSGSAESNVPDTRGNLQQPHGSTGSDGAVQLGSGGGRCPARARACLLMQEARREVGRRALALRPRREEETARAMTLDRAPTAEMAIFAGLGGARDRREDQERGFGFGGCRPVSLCRSVACPQAKSAENSGFPFPLCSCRLPHRPDGSQPEAQSASLSGEIVPASTESVRCNAAQTQSVQRKSSTATVKRSDPKGKTQAPKLDDGSGGFPPFRFGKGGGGGGGGGGGSNYFGGFLLFTIVLLLDYLKEFEKNLLARRQRAGDDTDDAGNGLLDQSS</sequence>
<reference evidence="3" key="2">
    <citation type="submission" date="2017-06" db="EMBL/GenBank/DDBJ databases">
        <title>WGS assembly of Brachypodium distachyon.</title>
        <authorList>
            <consortium name="The International Brachypodium Initiative"/>
            <person name="Lucas S."/>
            <person name="Harmon-Smith M."/>
            <person name="Lail K."/>
            <person name="Tice H."/>
            <person name="Grimwood J."/>
            <person name="Bruce D."/>
            <person name="Barry K."/>
            <person name="Shu S."/>
            <person name="Lindquist E."/>
            <person name="Wang M."/>
            <person name="Pitluck S."/>
            <person name="Vogel J.P."/>
            <person name="Garvin D.F."/>
            <person name="Mockler T.C."/>
            <person name="Schmutz J."/>
            <person name="Rokhsar D."/>
            <person name="Bevan M.W."/>
        </authorList>
    </citation>
    <scope>NUCLEOTIDE SEQUENCE</scope>
    <source>
        <strain evidence="3">Bd21</strain>
    </source>
</reference>
<feature type="compositionally biased region" description="Polar residues" evidence="1">
    <location>
        <begin position="179"/>
        <end position="199"/>
    </location>
</feature>
<feature type="compositionally biased region" description="Polar residues" evidence="1">
    <location>
        <begin position="16"/>
        <end position="37"/>
    </location>
</feature>
<reference evidence="4" key="3">
    <citation type="submission" date="2018-08" db="UniProtKB">
        <authorList>
            <consortium name="EnsemblPlants"/>
        </authorList>
    </citation>
    <scope>IDENTIFICATION</scope>
    <source>
        <strain evidence="4">cv. Bd21</strain>
    </source>
</reference>
<feature type="region of interest" description="Disordered" evidence="1">
    <location>
        <begin position="1"/>
        <end position="48"/>
    </location>
</feature>
<dbReference type="ExpressionAtlas" id="A0A2K2CWB7">
    <property type="expression patterns" value="baseline and differential"/>
</dbReference>
<dbReference type="GO" id="GO:0009658">
    <property type="term" value="P:chloroplast organization"/>
    <property type="evidence" value="ECO:0000318"/>
    <property type="project" value="GO_Central"/>
</dbReference>
<feature type="transmembrane region" description="Helical" evidence="2">
    <location>
        <begin position="241"/>
        <end position="257"/>
    </location>
</feature>
<dbReference type="GO" id="GO:0009507">
    <property type="term" value="C:chloroplast"/>
    <property type="evidence" value="ECO:0000318"/>
    <property type="project" value="GO_Central"/>
</dbReference>
<name>A0A2K2CWB7_BRADI</name>
<keyword evidence="2" id="KW-0812">Transmembrane</keyword>
<evidence type="ECO:0000256" key="1">
    <source>
        <dbReference type="SAM" id="MobiDB-lite"/>
    </source>
</evidence>
<keyword evidence="2" id="KW-1133">Transmembrane helix</keyword>
<protein>
    <submittedName>
        <fullName evidence="3 4">Uncharacterized protein</fullName>
    </submittedName>
</protein>
<dbReference type="PANTHER" id="PTHR34938:SF1">
    <property type="entry name" value="PROTEIN FERTILITY RESTORER RF2, MITOCHONDRIAL"/>
    <property type="match status" value="1"/>
</dbReference>
<accession>A0A2K2CWB7</accession>